<dbReference type="Proteomes" id="UP000192085">
    <property type="component" value="Chromosome"/>
</dbReference>
<dbReference type="EMBL" id="CP015897">
    <property type="protein sequence ID" value="ARD99639.1"/>
    <property type="molecule type" value="Genomic_DNA"/>
</dbReference>
<reference evidence="1 2" key="1">
    <citation type="journal article" date="2017" name="BMC Genomics">
        <title>Comparative and functional genomics of the Lactococcus lactis taxon; insights into evolution and niche adaptation.</title>
        <authorList>
            <person name="Kelleher P."/>
            <person name="Bottacini F."/>
            <person name="Mahony J."/>
            <person name="Kilcawley K.N."/>
            <person name="van Sinderen D."/>
        </authorList>
    </citation>
    <scope>NUCLEOTIDE SEQUENCE [LARGE SCALE GENOMIC DNA]</scope>
    <source>
        <strain evidence="1 2">275</strain>
    </source>
</reference>
<sequence length="84" mass="9097">MNKNDKKLFVLANELLGDVANQKITGVSVDNTNYEDGSKHLSIVIDYVETSGTNFKIKTDSLKNSNLGDVAGDIIKAGNLNIQN</sequence>
<name>A0A1V0NID4_LACLL</name>
<evidence type="ECO:0000313" key="2">
    <source>
        <dbReference type="Proteomes" id="UP000192085"/>
    </source>
</evidence>
<accession>A0A1V0NID4</accession>
<proteinExistence type="predicted"/>
<dbReference type="RefSeq" id="WP_014570732.1">
    <property type="nucleotide sequence ID" value="NZ_CAKMCT010000018.1"/>
</dbReference>
<gene>
    <name evidence="1" type="ORF">LL275_2012</name>
</gene>
<protein>
    <submittedName>
        <fullName evidence="1">Prophage protein</fullName>
    </submittedName>
</protein>
<dbReference type="AlphaFoldDB" id="A0A1V0NID4"/>
<organism evidence="1 2">
    <name type="scientific">Lactococcus lactis subsp. lactis</name>
    <name type="common">Streptococcus lactis</name>
    <dbReference type="NCBI Taxonomy" id="1360"/>
    <lineage>
        <taxon>Bacteria</taxon>
        <taxon>Bacillati</taxon>
        <taxon>Bacillota</taxon>
        <taxon>Bacilli</taxon>
        <taxon>Lactobacillales</taxon>
        <taxon>Streptococcaceae</taxon>
        <taxon>Lactococcus</taxon>
    </lineage>
</organism>
<evidence type="ECO:0000313" key="1">
    <source>
        <dbReference type="EMBL" id="ARD99639.1"/>
    </source>
</evidence>